<evidence type="ECO:0000313" key="2">
    <source>
        <dbReference type="Proteomes" id="UP000015106"/>
    </source>
</evidence>
<dbReference type="EnsemblPlants" id="TuG1812G0200003025.01.T01">
    <property type="protein sequence ID" value="TuG1812G0200003025.01.T01"/>
    <property type="gene ID" value="TuG1812G0200003025.01"/>
</dbReference>
<gene>
    <name evidence="1" type="primary">LOC125536927</name>
</gene>
<protein>
    <submittedName>
        <fullName evidence="1">Uncharacterized protein</fullName>
    </submittedName>
</protein>
<keyword evidence="2" id="KW-1185">Reference proteome</keyword>
<reference evidence="2" key="1">
    <citation type="journal article" date="2013" name="Nature">
        <title>Draft genome of the wheat A-genome progenitor Triticum urartu.</title>
        <authorList>
            <person name="Ling H.Q."/>
            <person name="Zhao S."/>
            <person name="Liu D."/>
            <person name="Wang J."/>
            <person name="Sun H."/>
            <person name="Zhang C."/>
            <person name="Fan H."/>
            <person name="Li D."/>
            <person name="Dong L."/>
            <person name="Tao Y."/>
            <person name="Gao C."/>
            <person name="Wu H."/>
            <person name="Li Y."/>
            <person name="Cui Y."/>
            <person name="Guo X."/>
            <person name="Zheng S."/>
            <person name="Wang B."/>
            <person name="Yu K."/>
            <person name="Liang Q."/>
            <person name="Yang W."/>
            <person name="Lou X."/>
            <person name="Chen J."/>
            <person name="Feng M."/>
            <person name="Jian J."/>
            <person name="Zhang X."/>
            <person name="Luo G."/>
            <person name="Jiang Y."/>
            <person name="Liu J."/>
            <person name="Wang Z."/>
            <person name="Sha Y."/>
            <person name="Zhang B."/>
            <person name="Wu H."/>
            <person name="Tang D."/>
            <person name="Shen Q."/>
            <person name="Xue P."/>
            <person name="Zou S."/>
            <person name="Wang X."/>
            <person name="Liu X."/>
            <person name="Wang F."/>
            <person name="Yang Y."/>
            <person name="An X."/>
            <person name="Dong Z."/>
            <person name="Zhang K."/>
            <person name="Zhang X."/>
            <person name="Luo M.C."/>
            <person name="Dvorak J."/>
            <person name="Tong Y."/>
            <person name="Wang J."/>
            <person name="Yang H."/>
            <person name="Li Z."/>
            <person name="Wang D."/>
            <person name="Zhang A."/>
            <person name="Wang J."/>
        </authorList>
    </citation>
    <scope>NUCLEOTIDE SEQUENCE</scope>
    <source>
        <strain evidence="2">cv. G1812</strain>
    </source>
</reference>
<reference evidence="1" key="2">
    <citation type="submission" date="2018-03" db="EMBL/GenBank/DDBJ databases">
        <title>The Triticum urartu genome reveals the dynamic nature of wheat genome evolution.</title>
        <authorList>
            <person name="Ling H."/>
            <person name="Ma B."/>
            <person name="Shi X."/>
            <person name="Liu H."/>
            <person name="Dong L."/>
            <person name="Sun H."/>
            <person name="Cao Y."/>
            <person name="Gao Q."/>
            <person name="Zheng S."/>
            <person name="Li Y."/>
            <person name="Yu Y."/>
            <person name="Du H."/>
            <person name="Qi M."/>
            <person name="Li Y."/>
            <person name="Yu H."/>
            <person name="Cui Y."/>
            <person name="Wang N."/>
            <person name="Chen C."/>
            <person name="Wu H."/>
            <person name="Zhao Y."/>
            <person name="Zhang J."/>
            <person name="Li Y."/>
            <person name="Zhou W."/>
            <person name="Zhang B."/>
            <person name="Hu W."/>
            <person name="Eijk M."/>
            <person name="Tang J."/>
            <person name="Witsenboer H."/>
            <person name="Zhao S."/>
            <person name="Li Z."/>
            <person name="Zhang A."/>
            <person name="Wang D."/>
            <person name="Liang C."/>
        </authorList>
    </citation>
    <scope>NUCLEOTIDE SEQUENCE [LARGE SCALE GENOMIC DNA]</scope>
    <source>
        <strain evidence="1">cv. G1812</strain>
    </source>
</reference>
<dbReference type="Proteomes" id="UP000015106">
    <property type="component" value="Chromosome 2"/>
</dbReference>
<proteinExistence type="predicted"/>
<reference evidence="1" key="3">
    <citation type="submission" date="2022-06" db="UniProtKB">
        <authorList>
            <consortium name="EnsemblPlants"/>
        </authorList>
    </citation>
    <scope>IDENTIFICATION</scope>
</reference>
<dbReference type="AlphaFoldDB" id="A0A8R7THL9"/>
<evidence type="ECO:0000313" key="1">
    <source>
        <dbReference type="EnsemblPlants" id="TuG1812G0200003025.01.T01"/>
    </source>
</evidence>
<sequence>MMYRSKQRGFLELGTCVEQDVRSMDEANIRSLLQILDLKRLLKGTLKNMGLLQNKKHVQVWCRQTRHLDEKKKKCKAGKVETRLEFPGREKVKFGEVVEAPPKLSFPKTWAQR</sequence>
<organism evidence="1 2">
    <name type="scientific">Triticum urartu</name>
    <name type="common">Red wild einkorn</name>
    <name type="synonym">Crithodium urartu</name>
    <dbReference type="NCBI Taxonomy" id="4572"/>
    <lineage>
        <taxon>Eukaryota</taxon>
        <taxon>Viridiplantae</taxon>
        <taxon>Streptophyta</taxon>
        <taxon>Embryophyta</taxon>
        <taxon>Tracheophyta</taxon>
        <taxon>Spermatophyta</taxon>
        <taxon>Magnoliopsida</taxon>
        <taxon>Liliopsida</taxon>
        <taxon>Poales</taxon>
        <taxon>Poaceae</taxon>
        <taxon>BOP clade</taxon>
        <taxon>Pooideae</taxon>
        <taxon>Triticodae</taxon>
        <taxon>Triticeae</taxon>
        <taxon>Triticinae</taxon>
        <taxon>Triticum</taxon>
    </lineage>
</organism>
<dbReference type="Gramene" id="TuG1812G0200003025.01.T01">
    <property type="protein sequence ID" value="TuG1812G0200003025.01.T01"/>
    <property type="gene ID" value="TuG1812G0200003025.01"/>
</dbReference>
<dbReference type="PANTHER" id="PTHR37218:SF2">
    <property type="entry name" value="COILED-COIL PROTEIN"/>
    <property type="match status" value="1"/>
</dbReference>
<dbReference type="PANTHER" id="PTHR37218">
    <property type="entry name" value="COILED-COIL PROTEIN"/>
    <property type="match status" value="1"/>
</dbReference>
<accession>A0A8R7THL9</accession>
<name>A0A8R7THL9_TRIUA</name>